<evidence type="ECO:0000256" key="6">
    <source>
        <dbReference type="ARBA" id="ARBA00022692"/>
    </source>
</evidence>
<dbReference type="FunFam" id="1.20.810.10:FF:000002">
    <property type="entry name" value="Cytochrome b"/>
    <property type="match status" value="1"/>
</dbReference>
<feature type="binding site" description="axial binding residue" evidence="16">
    <location>
        <position position="97"/>
    </location>
    <ligand>
        <name>heme b</name>
        <dbReference type="ChEBI" id="CHEBI:60344"/>
        <label>b566</label>
    </ligand>
    <ligandPart>
        <name>Fe</name>
        <dbReference type="ChEBI" id="CHEBI:18248"/>
    </ligandPart>
</feature>
<dbReference type="GO" id="GO:0016491">
    <property type="term" value="F:oxidoreductase activity"/>
    <property type="evidence" value="ECO:0007669"/>
    <property type="project" value="UniProtKB-UniRule"/>
</dbReference>
<keyword evidence="3 17" id="KW-0813">Transport</keyword>
<dbReference type="PANTHER" id="PTHR19271">
    <property type="entry name" value="CYTOCHROME B"/>
    <property type="match status" value="1"/>
</dbReference>
<evidence type="ECO:0000256" key="9">
    <source>
        <dbReference type="ARBA" id="ARBA00022982"/>
    </source>
</evidence>
<dbReference type="Gene3D" id="1.20.810.10">
    <property type="entry name" value="Cytochrome Bc1 Complex, Chain C"/>
    <property type="match status" value="1"/>
</dbReference>
<evidence type="ECO:0000256" key="3">
    <source>
        <dbReference type="ARBA" id="ARBA00022448"/>
    </source>
</evidence>
<keyword evidence="5 17" id="KW-0679">Respiratory chain</keyword>
<dbReference type="Pfam" id="PF00032">
    <property type="entry name" value="Cytochrom_B_C"/>
    <property type="match status" value="1"/>
</dbReference>
<comment type="similarity">
    <text evidence="14 17">Belongs to the cytochrome b family.</text>
</comment>
<dbReference type="GO" id="GO:0046872">
    <property type="term" value="F:metal ion binding"/>
    <property type="evidence" value="ECO:0007669"/>
    <property type="project" value="UniProtKB-UniRule"/>
</dbReference>
<evidence type="ECO:0000256" key="5">
    <source>
        <dbReference type="ARBA" id="ARBA00022660"/>
    </source>
</evidence>
<dbReference type="CDD" id="cd00290">
    <property type="entry name" value="cytochrome_b_C"/>
    <property type="match status" value="1"/>
</dbReference>
<proteinExistence type="inferred from homology"/>
<accession>S5TNP9</accession>
<dbReference type="GeneID" id="16694875"/>
<dbReference type="CDD" id="cd00284">
    <property type="entry name" value="Cytochrome_b_N"/>
    <property type="match status" value="1"/>
</dbReference>
<evidence type="ECO:0000256" key="4">
    <source>
        <dbReference type="ARBA" id="ARBA00022617"/>
    </source>
</evidence>
<feature type="domain" description="Cytochrome b/b6 N-terminal region profile" evidence="18">
    <location>
        <begin position="1"/>
        <end position="211"/>
    </location>
</feature>
<dbReference type="PROSITE" id="PS51002">
    <property type="entry name" value="CYTB_NTER"/>
    <property type="match status" value="1"/>
</dbReference>
<dbReference type="AlphaFoldDB" id="S5TNP9"/>
<feature type="domain" description="Cytochrome b/b6 C-terminal region profile" evidence="19">
    <location>
        <begin position="212"/>
        <end position="382"/>
    </location>
</feature>
<dbReference type="InterPro" id="IPR005798">
    <property type="entry name" value="Cyt_b/b6_C"/>
</dbReference>
<feature type="binding site" evidence="15">
    <location>
        <position position="203"/>
    </location>
    <ligand>
        <name>a ubiquinone</name>
        <dbReference type="ChEBI" id="CHEBI:16389"/>
    </ligand>
</feature>
<keyword evidence="10 17" id="KW-1133">Transmembrane helix</keyword>
<keyword evidence="8" id="KW-0999">Mitochondrion inner membrane</keyword>
<keyword evidence="9 17" id="KW-0249">Electron transport</keyword>
<keyword evidence="12 17" id="KW-0496">Mitochondrion</keyword>
<evidence type="ECO:0000256" key="7">
    <source>
        <dbReference type="ARBA" id="ARBA00022723"/>
    </source>
</evidence>
<evidence type="ECO:0000256" key="11">
    <source>
        <dbReference type="ARBA" id="ARBA00023004"/>
    </source>
</evidence>
<keyword evidence="4 16" id="KW-0349">Heme</keyword>
<sequence length="388" mass="44149">MKAYRKTQPYLSLVNSYLIDSPQPSTISYWYNLGSLLGLCLVTQIVTGIFLAMHYSSHIELAFDSVEHIMRDVNLGWLIRYAHANGASFFFICMYIHIGKALYYGSYRKPRVLVWIIGVIILIATIATAFMGYCLVYGQMSHWGATVITNLLSAIPFIGGDVVPFIWGGFSVSNPTIQRFFAFHYLFPFVLAALVVLHLIALHVHGSSNPVGITGNLDRLSFHPYFVFKDLVTVFVWFWFFCFFVFFSPNTMGHPDNYIPGNPLVTPASIVPEWYLLPFYAILRSIPDKLGGVIAMFGALLILLVLPYTDRSIYRGLAFKPLSKFFFWLFIFNFVLLANLGQLHVEVPFIQLGVWSTVFYFSYFLVITPVISTLENILFYLGSLPNKE</sequence>
<dbReference type="RefSeq" id="YP_008475094.1">
    <property type="nucleotide sequence ID" value="NC_022165.1"/>
</dbReference>
<feature type="transmembrane region" description="Helical" evidence="17">
    <location>
        <begin position="77"/>
        <end position="98"/>
    </location>
</feature>
<dbReference type="OrthoDB" id="244at2759"/>
<comment type="cofactor">
    <cofactor evidence="16">
        <name>heme</name>
        <dbReference type="ChEBI" id="CHEBI:30413"/>
    </cofactor>
    <text evidence="16">Binds 2 heme groups non-covalently.</text>
</comment>
<dbReference type="PROSITE" id="PS51003">
    <property type="entry name" value="CYTB_CTER"/>
    <property type="match status" value="1"/>
</dbReference>
<geneLocation type="mitochondrion" evidence="20"/>
<keyword evidence="6 17" id="KW-0812">Transmembrane</keyword>
<dbReference type="EMBL" id="KC993191">
    <property type="protein sequence ID" value="AGS44395.1"/>
    <property type="molecule type" value="Genomic_DNA"/>
</dbReference>
<evidence type="ECO:0000256" key="16">
    <source>
        <dbReference type="PIRSR" id="PIRSR038885-2"/>
    </source>
</evidence>
<dbReference type="GO" id="GO:0045275">
    <property type="term" value="C:respiratory chain complex III"/>
    <property type="evidence" value="ECO:0007669"/>
    <property type="project" value="InterPro"/>
</dbReference>
<dbReference type="InterPro" id="IPR005797">
    <property type="entry name" value="Cyt_b/b6_N"/>
</dbReference>
<evidence type="ECO:0000256" key="12">
    <source>
        <dbReference type="ARBA" id="ARBA00023128"/>
    </source>
</evidence>
<evidence type="ECO:0000256" key="17">
    <source>
        <dbReference type="RuleBase" id="RU362117"/>
    </source>
</evidence>
<dbReference type="GO" id="GO:0008121">
    <property type="term" value="F:quinol-cytochrome-c reductase activity"/>
    <property type="evidence" value="ECO:0007669"/>
    <property type="project" value="InterPro"/>
</dbReference>
<dbReference type="InterPro" id="IPR027387">
    <property type="entry name" value="Cytb/b6-like_sf"/>
</dbReference>
<feature type="binding site" description="axial binding residue" evidence="16">
    <location>
        <position position="198"/>
    </location>
    <ligand>
        <name>heme b</name>
        <dbReference type="ChEBI" id="CHEBI:60344"/>
        <label>b566</label>
    </ligand>
    <ligandPart>
        <name>Fe</name>
        <dbReference type="ChEBI" id="CHEBI:18248"/>
    </ligandPart>
</feature>
<organism evidence="20">
    <name type="scientific">Ogataea philodendri</name>
    <dbReference type="NCBI Taxonomy" id="1378263"/>
    <lineage>
        <taxon>Eukaryota</taxon>
        <taxon>Fungi</taxon>
        <taxon>Dikarya</taxon>
        <taxon>Ascomycota</taxon>
        <taxon>Saccharomycotina</taxon>
        <taxon>Pichiomycetes</taxon>
        <taxon>Pichiales</taxon>
        <taxon>Pichiaceae</taxon>
        <taxon>Ogataea</taxon>
    </lineage>
</organism>
<feature type="transmembrane region" description="Helical" evidence="17">
    <location>
        <begin position="29"/>
        <end position="56"/>
    </location>
</feature>
<dbReference type="InterPro" id="IPR048260">
    <property type="entry name" value="Cytochrome_b_C_euk/bac"/>
</dbReference>
<comment type="function">
    <text evidence="17">Component of the ubiquinol-cytochrome c reductase complex (complex III or cytochrome b-c1 complex) that is part of the mitochondrial respiratory chain. The b-c1 complex mediates electron transfer from ubiquinol to cytochrome c. Contributes to the generation of a proton gradient across the mitochondrial membrane that is then used for ATP synthesis.</text>
</comment>
<protein>
    <recommendedName>
        <fullName evidence="2 17">Cytochrome b</fullName>
    </recommendedName>
</protein>
<feature type="transmembrane region" description="Helical" evidence="17">
    <location>
        <begin position="148"/>
        <end position="170"/>
    </location>
</feature>
<dbReference type="GO" id="GO:0006122">
    <property type="term" value="P:mitochondrial electron transport, ubiquinol to cytochrome c"/>
    <property type="evidence" value="ECO:0007669"/>
    <property type="project" value="TreeGrafter"/>
</dbReference>
<evidence type="ECO:0000256" key="15">
    <source>
        <dbReference type="PIRSR" id="PIRSR038885-1"/>
    </source>
</evidence>
<comment type="subcellular location">
    <subcellularLocation>
        <location evidence="1">Mitochondrion inner membrane</location>
        <topology evidence="1">Multi-pass membrane protein</topology>
    </subcellularLocation>
</comment>
<feature type="binding site" description="axial binding residue" evidence="16">
    <location>
        <position position="83"/>
    </location>
    <ligand>
        <name>heme b</name>
        <dbReference type="ChEBI" id="CHEBI:60344"/>
        <label>b562</label>
    </ligand>
    <ligandPart>
        <name>Fe</name>
        <dbReference type="ChEBI" id="CHEBI:18248"/>
    </ligandPart>
</feature>
<feature type="transmembrane region" description="Helical" evidence="17">
    <location>
        <begin position="225"/>
        <end position="247"/>
    </location>
</feature>
<reference evidence="20" key="1">
    <citation type="submission" date="2013-04" db="EMBL/GenBank/DDBJ databases">
        <authorList>
            <person name="Valach M."/>
            <person name="Hegedusova E."/>
            <person name="Brejova B."/>
            <person name="Nosek J."/>
        </authorList>
    </citation>
    <scope>NUCLEOTIDE SEQUENCE</scope>
    <source>
        <strain evidence="20">CBS 6075</strain>
    </source>
</reference>
<dbReference type="PIRSF" id="PIRSF038885">
    <property type="entry name" value="COB"/>
    <property type="match status" value="1"/>
</dbReference>
<evidence type="ECO:0000256" key="8">
    <source>
        <dbReference type="ARBA" id="ARBA00022792"/>
    </source>
</evidence>
<keyword evidence="13 17" id="KW-0472">Membrane</keyword>
<keyword evidence="11 16" id="KW-0408">Iron</keyword>
<dbReference type="Pfam" id="PF00033">
    <property type="entry name" value="Cytochrome_B"/>
    <property type="match status" value="1"/>
</dbReference>
<dbReference type="SUPFAM" id="SSF81342">
    <property type="entry name" value="Transmembrane di-heme cytochromes"/>
    <property type="match status" value="1"/>
</dbReference>
<evidence type="ECO:0000256" key="13">
    <source>
        <dbReference type="ARBA" id="ARBA00023136"/>
    </source>
</evidence>
<comment type="cofactor">
    <cofactor evidence="17">
        <name>heme b</name>
        <dbReference type="ChEBI" id="CHEBI:60344"/>
    </cofactor>
    <text evidence="17">Binds 2 heme groups non-covalently.</text>
</comment>
<name>S5TNP9_9ASCO</name>
<feature type="transmembrane region" description="Helical" evidence="17">
    <location>
        <begin position="113"/>
        <end position="136"/>
    </location>
</feature>
<evidence type="ECO:0000256" key="14">
    <source>
        <dbReference type="ARBA" id="ARBA00061233"/>
    </source>
</evidence>
<dbReference type="InterPro" id="IPR030689">
    <property type="entry name" value="Cytochrome_b"/>
</dbReference>
<feature type="transmembrane region" description="Helical" evidence="17">
    <location>
        <begin position="182"/>
        <end position="204"/>
    </location>
</feature>
<evidence type="ECO:0000259" key="19">
    <source>
        <dbReference type="PROSITE" id="PS51003"/>
    </source>
</evidence>
<feature type="binding site" description="axial binding residue" evidence="16">
    <location>
        <position position="184"/>
    </location>
    <ligand>
        <name>heme b</name>
        <dbReference type="ChEBI" id="CHEBI:60344"/>
        <label>b562</label>
    </ligand>
    <ligandPart>
        <name>Fe</name>
        <dbReference type="ChEBI" id="CHEBI:18248"/>
    </ligandPart>
</feature>
<evidence type="ECO:0000313" key="20">
    <source>
        <dbReference type="EMBL" id="AGS44395.1"/>
    </source>
</evidence>
<feature type="transmembrane region" description="Helical" evidence="17">
    <location>
        <begin position="290"/>
        <end position="309"/>
    </location>
</feature>
<evidence type="ECO:0000259" key="18">
    <source>
        <dbReference type="PROSITE" id="PS51002"/>
    </source>
</evidence>
<evidence type="ECO:0000256" key="10">
    <source>
        <dbReference type="ARBA" id="ARBA00022989"/>
    </source>
</evidence>
<evidence type="ECO:0000256" key="2">
    <source>
        <dbReference type="ARBA" id="ARBA00013531"/>
    </source>
</evidence>
<dbReference type="SUPFAM" id="SSF81648">
    <property type="entry name" value="a domain/subunit of cytochrome bc1 complex (Ubiquinol-cytochrome c reductase)"/>
    <property type="match status" value="1"/>
</dbReference>
<dbReference type="GO" id="GO:0005743">
    <property type="term" value="C:mitochondrial inner membrane"/>
    <property type="evidence" value="ECO:0007669"/>
    <property type="project" value="UniProtKB-SubCell"/>
</dbReference>
<evidence type="ECO:0000256" key="1">
    <source>
        <dbReference type="ARBA" id="ARBA00004448"/>
    </source>
</evidence>
<dbReference type="InterPro" id="IPR016174">
    <property type="entry name" value="Di-haem_cyt_TM"/>
</dbReference>
<gene>
    <name evidence="20" type="primary">cob</name>
</gene>
<dbReference type="InterPro" id="IPR048259">
    <property type="entry name" value="Cytochrome_b_N_euk/bac"/>
</dbReference>
<dbReference type="InterPro" id="IPR036150">
    <property type="entry name" value="Cyt_b/b6_C_sf"/>
</dbReference>
<feature type="transmembrane region" description="Helical" evidence="17">
    <location>
        <begin position="321"/>
        <end position="340"/>
    </location>
</feature>
<keyword evidence="7 16" id="KW-0479">Metal-binding</keyword>
<feature type="transmembrane region" description="Helical" evidence="17">
    <location>
        <begin position="360"/>
        <end position="381"/>
    </location>
</feature>
<dbReference type="PANTHER" id="PTHR19271:SF16">
    <property type="entry name" value="CYTOCHROME B"/>
    <property type="match status" value="1"/>
</dbReference>